<keyword evidence="7 9" id="KW-0057">Aromatic amino acid biosynthesis</keyword>
<keyword evidence="8 9" id="KW-0413">Isomerase</keyword>
<dbReference type="PANTHER" id="PTHR42894">
    <property type="entry name" value="N-(5'-PHOSPHORIBOSYL)ANTHRANILATE ISOMERASE"/>
    <property type="match status" value="1"/>
</dbReference>
<keyword evidence="5 9" id="KW-0028">Amino-acid biosynthesis</keyword>
<reference evidence="11 12" key="1">
    <citation type="submission" date="2020-08" db="EMBL/GenBank/DDBJ databases">
        <title>Genomic Encyclopedia of Type Strains, Phase IV (KMG-IV): sequencing the most valuable type-strain genomes for metagenomic binning, comparative biology and taxonomic classification.</title>
        <authorList>
            <person name="Goeker M."/>
        </authorList>
    </citation>
    <scope>NUCLEOTIDE SEQUENCE [LARGE SCALE GENOMIC DNA]</scope>
    <source>
        <strain evidence="11 12">DSM 102983</strain>
    </source>
</reference>
<dbReference type="Proteomes" id="UP000533637">
    <property type="component" value="Unassembled WGS sequence"/>
</dbReference>
<dbReference type="HAMAP" id="MF_00135">
    <property type="entry name" value="PRAI"/>
    <property type="match status" value="1"/>
</dbReference>
<evidence type="ECO:0000256" key="6">
    <source>
        <dbReference type="ARBA" id="ARBA00022822"/>
    </source>
</evidence>
<proteinExistence type="inferred from homology"/>
<dbReference type="RefSeq" id="WP_183670655.1">
    <property type="nucleotide sequence ID" value="NZ_BMPB01000018.1"/>
</dbReference>
<accession>A0ABR6KN32</accession>
<dbReference type="GO" id="GO:0004640">
    <property type="term" value="F:phosphoribosylanthranilate isomerase activity"/>
    <property type="evidence" value="ECO:0007669"/>
    <property type="project" value="UniProtKB-EC"/>
</dbReference>
<dbReference type="InterPro" id="IPR013785">
    <property type="entry name" value="Aldolase_TIM"/>
</dbReference>
<name>A0ABR6KN32_9BACT</name>
<dbReference type="InterPro" id="IPR044643">
    <property type="entry name" value="TrpF_fam"/>
</dbReference>
<dbReference type="CDD" id="cd00405">
    <property type="entry name" value="PRAI"/>
    <property type="match status" value="1"/>
</dbReference>
<dbReference type="Pfam" id="PF00697">
    <property type="entry name" value="PRAI"/>
    <property type="match status" value="1"/>
</dbReference>
<dbReference type="EC" id="5.3.1.24" evidence="3 9"/>
<keyword evidence="12" id="KW-1185">Reference proteome</keyword>
<evidence type="ECO:0000259" key="10">
    <source>
        <dbReference type="Pfam" id="PF00697"/>
    </source>
</evidence>
<feature type="domain" description="N-(5'phosphoribosyl) anthranilate isomerase (PRAI)" evidence="10">
    <location>
        <begin position="70"/>
        <end position="222"/>
    </location>
</feature>
<evidence type="ECO:0000313" key="11">
    <source>
        <dbReference type="EMBL" id="MBB4622302.1"/>
    </source>
</evidence>
<evidence type="ECO:0000256" key="1">
    <source>
        <dbReference type="ARBA" id="ARBA00001164"/>
    </source>
</evidence>
<gene>
    <name evidence="9" type="primary">trpF</name>
    <name evidence="11" type="ORF">GGQ57_002202</name>
</gene>
<evidence type="ECO:0000256" key="2">
    <source>
        <dbReference type="ARBA" id="ARBA00004664"/>
    </source>
</evidence>
<comment type="similarity">
    <text evidence="9">Belongs to the TrpF family.</text>
</comment>
<sequence>MLIKVCGMRDPENIRQVAMTGIDWMGFIFYARSARSIDSRQWTVDSLKKTDSPSNCHLSTIICQLPTVNRQLKRVGVFVNATPEYMMETANLYKLDYLQLHGNESPDTCYALQKRGYAIIKAFSIASADDLTSTTEYEGRADYFLFDTKCNSYGGSGKQFDWSILASYKGNTPFLLSGGIAPDSVDAVRNFRHPQLAGIDLNSGFETEPGMKDAEKIKTFIDKIKK</sequence>
<comment type="caution">
    <text evidence="11">The sequence shown here is derived from an EMBL/GenBank/DDBJ whole genome shotgun (WGS) entry which is preliminary data.</text>
</comment>
<protein>
    <recommendedName>
        <fullName evidence="4 9">N-(5'-phosphoribosyl)anthranilate isomerase</fullName>
        <shortName evidence="9">PRAI</shortName>
        <ecNumber evidence="3 9">5.3.1.24</ecNumber>
    </recommendedName>
</protein>
<comment type="pathway">
    <text evidence="2 9">Amino-acid biosynthesis; L-tryptophan biosynthesis; L-tryptophan from chorismate: step 3/5.</text>
</comment>
<dbReference type="EMBL" id="JACHOC010000004">
    <property type="protein sequence ID" value="MBB4622302.1"/>
    <property type="molecule type" value="Genomic_DNA"/>
</dbReference>
<organism evidence="11 12">
    <name type="scientific">Parabacteroides faecis</name>
    <dbReference type="NCBI Taxonomy" id="1217282"/>
    <lineage>
        <taxon>Bacteria</taxon>
        <taxon>Pseudomonadati</taxon>
        <taxon>Bacteroidota</taxon>
        <taxon>Bacteroidia</taxon>
        <taxon>Bacteroidales</taxon>
        <taxon>Tannerellaceae</taxon>
        <taxon>Parabacteroides</taxon>
    </lineage>
</organism>
<comment type="catalytic activity">
    <reaction evidence="1 9">
        <text>N-(5-phospho-beta-D-ribosyl)anthranilate = 1-(2-carboxyphenylamino)-1-deoxy-D-ribulose 5-phosphate</text>
        <dbReference type="Rhea" id="RHEA:21540"/>
        <dbReference type="ChEBI" id="CHEBI:18277"/>
        <dbReference type="ChEBI" id="CHEBI:58613"/>
        <dbReference type="EC" id="5.3.1.24"/>
    </reaction>
</comment>
<evidence type="ECO:0000256" key="9">
    <source>
        <dbReference type="HAMAP-Rule" id="MF_00135"/>
    </source>
</evidence>
<dbReference type="InterPro" id="IPR011060">
    <property type="entry name" value="RibuloseP-bd_barrel"/>
</dbReference>
<dbReference type="InterPro" id="IPR001240">
    <property type="entry name" value="PRAI_dom"/>
</dbReference>
<evidence type="ECO:0000256" key="3">
    <source>
        <dbReference type="ARBA" id="ARBA00012572"/>
    </source>
</evidence>
<dbReference type="Gene3D" id="3.20.20.70">
    <property type="entry name" value="Aldolase class I"/>
    <property type="match status" value="1"/>
</dbReference>
<evidence type="ECO:0000256" key="8">
    <source>
        <dbReference type="ARBA" id="ARBA00023235"/>
    </source>
</evidence>
<evidence type="ECO:0000256" key="5">
    <source>
        <dbReference type="ARBA" id="ARBA00022605"/>
    </source>
</evidence>
<dbReference type="SUPFAM" id="SSF51366">
    <property type="entry name" value="Ribulose-phoshate binding barrel"/>
    <property type="match status" value="1"/>
</dbReference>
<dbReference type="PANTHER" id="PTHR42894:SF1">
    <property type="entry name" value="N-(5'-PHOSPHORIBOSYL)ANTHRANILATE ISOMERASE"/>
    <property type="match status" value="1"/>
</dbReference>
<keyword evidence="6 9" id="KW-0822">Tryptophan biosynthesis</keyword>
<evidence type="ECO:0000256" key="4">
    <source>
        <dbReference type="ARBA" id="ARBA00022272"/>
    </source>
</evidence>
<evidence type="ECO:0000313" key="12">
    <source>
        <dbReference type="Proteomes" id="UP000533637"/>
    </source>
</evidence>
<evidence type="ECO:0000256" key="7">
    <source>
        <dbReference type="ARBA" id="ARBA00023141"/>
    </source>
</evidence>